<dbReference type="HOGENOM" id="CLU_1474059_0_0_5"/>
<reference evidence="2 3" key="1">
    <citation type="submission" date="2012-02" db="EMBL/GenBank/DDBJ databases">
        <title>Improved High-Quality Draft Sequence of Rhizobium leguminosarum bv. trifolii WSM597.</title>
        <authorList>
            <consortium name="US DOE Joint Genome Institute"/>
            <person name="Lucas S."/>
            <person name="Han J."/>
            <person name="Lapidus A."/>
            <person name="Cheng J.-F."/>
            <person name="Goodwin L."/>
            <person name="Pitluck S."/>
            <person name="Peters L."/>
            <person name="Ovchinnikova G."/>
            <person name="Held B."/>
            <person name="Detter J.C."/>
            <person name="Han C."/>
            <person name="Tapia R."/>
            <person name="Land M."/>
            <person name="Hauser L."/>
            <person name="Kyrpides N."/>
            <person name="Ivanova N."/>
            <person name="Pagani I."/>
            <person name="Brau L."/>
            <person name="Yates R."/>
            <person name="O'Hara G."/>
            <person name="Rui T."/>
            <person name="Howieson J."/>
            <person name="Reeve W."/>
            <person name="Woyke T."/>
        </authorList>
    </citation>
    <scope>NUCLEOTIDE SEQUENCE [LARGE SCALE GENOMIC DNA]</scope>
    <source>
        <strain evidence="2 3">WSM597</strain>
    </source>
</reference>
<evidence type="ECO:0000313" key="2">
    <source>
        <dbReference type="EMBL" id="EJB03280.1"/>
    </source>
</evidence>
<dbReference type="Proteomes" id="UP000005092">
    <property type="component" value="Unassembled WGS sequence"/>
</dbReference>
<gene>
    <name evidence="2" type="ORF">Rleg9DRAFT_2112</name>
</gene>
<evidence type="ECO:0000256" key="1">
    <source>
        <dbReference type="SAM" id="Phobius"/>
    </source>
</evidence>
<accession>J0GZY1</accession>
<dbReference type="EMBL" id="JH719381">
    <property type="protein sequence ID" value="EJB03280.1"/>
    <property type="molecule type" value="Genomic_DNA"/>
</dbReference>
<evidence type="ECO:0000313" key="3">
    <source>
        <dbReference type="Proteomes" id="UP000005092"/>
    </source>
</evidence>
<organism evidence="2 3">
    <name type="scientific">Rhizobium leguminosarum bv. trifolii WSM597</name>
    <dbReference type="NCBI Taxonomy" id="754764"/>
    <lineage>
        <taxon>Bacteria</taxon>
        <taxon>Pseudomonadati</taxon>
        <taxon>Pseudomonadota</taxon>
        <taxon>Alphaproteobacteria</taxon>
        <taxon>Hyphomicrobiales</taxon>
        <taxon>Rhizobiaceae</taxon>
        <taxon>Rhizobium/Agrobacterium group</taxon>
        <taxon>Rhizobium</taxon>
    </lineage>
</organism>
<keyword evidence="1" id="KW-0812">Transmembrane</keyword>
<proteinExistence type="predicted"/>
<name>J0GZY1_RHILT</name>
<feature type="transmembrane region" description="Helical" evidence="1">
    <location>
        <begin position="25"/>
        <end position="46"/>
    </location>
</feature>
<dbReference type="AlphaFoldDB" id="J0GZY1"/>
<protein>
    <submittedName>
        <fullName evidence="2">Uncharacterized protein</fullName>
    </submittedName>
</protein>
<keyword evidence="1" id="KW-1133">Transmembrane helix</keyword>
<feature type="transmembrane region" description="Helical" evidence="1">
    <location>
        <begin position="58"/>
        <end position="81"/>
    </location>
</feature>
<sequence length="183" mass="20489">MICRLQLEYDRQLNRGHRATRRVKLLARISVAIASISIMMLLFMIYGKAGPVMNALRAANLGLGALTAVLMIVLGHSLWTINDVNRFFKRASNNLTFKEAPGSLASKALKFLLPRKTYERLVLQIIADHREEYFEALWNGEKHHASYIVVRMHAILTMSLLLTGLSRTIGRVCSAASKLIGPS</sequence>
<keyword evidence="1" id="KW-0472">Membrane</keyword>